<keyword evidence="2" id="KW-1185">Reference proteome</keyword>
<evidence type="ECO:0000313" key="2">
    <source>
        <dbReference type="Proteomes" id="UP001183202"/>
    </source>
</evidence>
<name>A0ABU2NIX6_9PSEU</name>
<accession>A0ABU2NIX6</accession>
<reference evidence="2" key="1">
    <citation type="submission" date="2023-07" db="EMBL/GenBank/DDBJ databases">
        <title>30 novel species of actinomycetes from the DSMZ collection.</title>
        <authorList>
            <person name="Nouioui I."/>
        </authorList>
    </citation>
    <scope>NUCLEOTIDE SEQUENCE [LARGE SCALE GENOMIC DNA]</scope>
    <source>
        <strain evidence="2">DSM 45834</strain>
    </source>
</reference>
<evidence type="ECO:0000313" key="1">
    <source>
        <dbReference type="EMBL" id="MDT0353927.1"/>
    </source>
</evidence>
<gene>
    <name evidence="1" type="ORF">RM445_31040</name>
</gene>
<organism evidence="1 2">
    <name type="scientific">Pseudonocardia charpentierae</name>
    <dbReference type="NCBI Taxonomy" id="3075545"/>
    <lineage>
        <taxon>Bacteria</taxon>
        <taxon>Bacillati</taxon>
        <taxon>Actinomycetota</taxon>
        <taxon>Actinomycetes</taxon>
        <taxon>Pseudonocardiales</taxon>
        <taxon>Pseudonocardiaceae</taxon>
        <taxon>Pseudonocardia</taxon>
    </lineage>
</organism>
<sequence>MQIESPSSAYNTVAPDQSSPHLRQIIAGRATPMTPFVTRGMAGSHQAEQIEAARDREIHDEYELYDPVLVFERHWATTMCSIV</sequence>
<proteinExistence type="predicted"/>
<dbReference type="Proteomes" id="UP001183202">
    <property type="component" value="Unassembled WGS sequence"/>
</dbReference>
<dbReference type="EMBL" id="JAVREJ010000053">
    <property type="protein sequence ID" value="MDT0353927.1"/>
    <property type="molecule type" value="Genomic_DNA"/>
</dbReference>
<comment type="caution">
    <text evidence="1">The sequence shown here is derived from an EMBL/GenBank/DDBJ whole genome shotgun (WGS) entry which is preliminary data.</text>
</comment>
<protein>
    <submittedName>
        <fullName evidence="1">Uncharacterized protein</fullName>
    </submittedName>
</protein>